<comment type="subcellular location">
    <subcellularLocation>
        <location evidence="3">Cytoplasm</location>
    </subcellularLocation>
</comment>
<name>A0A809RWG7_9PROT</name>
<dbReference type="Gene3D" id="2.30.30.180">
    <property type="entry name" value="Ribosome maturation factor RimP, C-terminal domain"/>
    <property type="match status" value="1"/>
</dbReference>
<dbReference type="HAMAP" id="MF_01077">
    <property type="entry name" value="RimP"/>
    <property type="match status" value="1"/>
</dbReference>
<sequence length="144" mass="16069">MELLKVVEQAVAGLGYELVDFETSPRARLLRVFIDAPNGVAIEDCTRVSNHLTRLFAVENIDYDRLEVSSPGLDRPLKKAADFVRFAGQEAQVRLRLAVNGQRNFTGVLGGVEAGRLKLVCDGTTHEFELDQVDKARLVPHYKF</sequence>
<dbReference type="AlphaFoldDB" id="A0A809RWG7"/>
<comment type="similarity">
    <text evidence="3">Belongs to the RimP family.</text>
</comment>
<dbReference type="InterPro" id="IPR036847">
    <property type="entry name" value="RimP_C_sf"/>
</dbReference>
<dbReference type="InterPro" id="IPR028998">
    <property type="entry name" value="RimP_C"/>
</dbReference>
<dbReference type="Pfam" id="PF17384">
    <property type="entry name" value="DUF150_C"/>
    <property type="match status" value="1"/>
</dbReference>
<feature type="domain" description="Ribosome maturation factor RimP N-terminal" evidence="4">
    <location>
        <begin position="7"/>
        <end position="74"/>
    </location>
</feature>
<proteinExistence type="inferred from homology"/>
<dbReference type="InterPro" id="IPR035956">
    <property type="entry name" value="RimP_N_sf"/>
</dbReference>
<feature type="domain" description="Ribosome maturation factor RimP C-terminal" evidence="5">
    <location>
        <begin position="77"/>
        <end position="141"/>
    </location>
</feature>
<protein>
    <recommendedName>
        <fullName evidence="3">Ribosome maturation factor RimP</fullName>
    </recommendedName>
</protein>
<evidence type="ECO:0000313" key="6">
    <source>
        <dbReference type="EMBL" id="BBO20546.1"/>
    </source>
</evidence>
<dbReference type="Proteomes" id="UP000662914">
    <property type="component" value="Chromosome"/>
</dbReference>
<evidence type="ECO:0000259" key="4">
    <source>
        <dbReference type="Pfam" id="PF02576"/>
    </source>
</evidence>
<accession>A0A809RWG7</accession>
<evidence type="ECO:0000256" key="1">
    <source>
        <dbReference type="ARBA" id="ARBA00022490"/>
    </source>
</evidence>
<gene>
    <name evidence="3" type="primary">rimP</name>
    <name evidence="6" type="ORF">DSYM_12450</name>
</gene>
<dbReference type="KEGG" id="ddz:DSYM_12450"/>
<dbReference type="NCBIfam" id="NF000929">
    <property type="entry name" value="PRK00092.2-1"/>
    <property type="match status" value="1"/>
</dbReference>
<dbReference type="InterPro" id="IPR028989">
    <property type="entry name" value="RimP_N"/>
</dbReference>
<dbReference type="SUPFAM" id="SSF75420">
    <property type="entry name" value="YhbC-like, N-terminal domain"/>
    <property type="match status" value="1"/>
</dbReference>
<dbReference type="GO" id="GO:0006412">
    <property type="term" value="P:translation"/>
    <property type="evidence" value="ECO:0007669"/>
    <property type="project" value="TreeGrafter"/>
</dbReference>
<organism evidence="6 7">
    <name type="scientific">Candidatus Desulfobacillus denitrificans</name>
    <dbReference type="NCBI Taxonomy" id="2608985"/>
    <lineage>
        <taxon>Bacteria</taxon>
        <taxon>Pseudomonadati</taxon>
        <taxon>Pseudomonadota</taxon>
        <taxon>Betaproteobacteria</taxon>
        <taxon>Candidatus Desulfobacillus</taxon>
    </lineage>
</organism>
<reference evidence="6" key="1">
    <citation type="journal article" name="DNA Res.">
        <title>The physiological potential of anammox bacteria as revealed by their core genome structure.</title>
        <authorList>
            <person name="Okubo T."/>
            <person name="Toyoda A."/>
            <person name="Fukuhara K."/>
            <person name="Uchiyama I."/>
            <person name="Harigaya Y."/>
            <person name="Kuroiwa M."/>
            <person name="Suzuki T."/>
            <person name="Murakami Y."/>
            <person name="Suwa Y."/>
            <person name="Takami H."/>
        </authorList>
    </citation>
    <scope>NUCLEOTIDE SEQUENCE</scope>
    <source>
        <strain evidence="6">317325-3</strain>
    </source>
</reference>
<dbReference type="SUPFAM" id="SSF74942">
    <property type="entry name" value="YhbC-like, C-terminal domain"/>
    <property type="match status" value="1"/>
</dbReference>
<evidence type="ECO:0000313" key="7">
    <source>
        <dbReference type="Proteomes" id="UP000662914"/>
    </source>
</evidence>
<dbReference type="CDD" id="cd01734">
    <property type="entry name" value="YlxS_C"/>
    <property type="match status" value="1"/>
</dbReference>
<dbReference type="PANTHER" id="PTHR33867:SF1">
    <property type="entry name" value="RIBOSOME MATURATION FACTOR RIMP"/>
    <property type="match status" value="1"/>
</dbReference>
<comment type="function">
    <text evidence="3">Required for maturation of 30S ribosomal subunits.</text>
</comment>
<evidence type="ECO:0000256" key="3">
    <source>
        <dbReference type="HAMAP-Rule" id="MF_01077"/>
    </source>
</evidence>
<keyword evidence="2 3" id="KW-0690">Ribosome biogenesis</keyword>
<dbReference type="Pfam" id="PF02576">
    <property type="entry name" value="RimP_N"/>
    <property type="match status" value="1"/>
</dbReference>
<evidence type="ECO:0000256" key="2">
    <source>
        <dbReference type="ARBA" id="ARBA00022517"/>
    </source>
</evidence>
<dbReference type="PANTHER" id="PTHR33867">
    <property type="entry name" value="RIBOSOME MATURATION FACTOR RIMP"/>
    <property type="match status" value="1"/>
</dbReference>
<dbReference type="GO" id="GO:0005829">
    <property type="term" value="C:cytosol"/>
    <property type="evidence" value="ECO:0007669"/>
    <property type="project" value="TreeGrafter"/>
</dbReference>
<dbReference type="Gene3D" id="3.30.300.70">
    <property type="entry name" value="RimP-like superfamily, N-terminal"/>
    <property type="match status" value="1"/>
</dbReference>
<dbReference type="GO" id="GO:0000028">
    <property type="term" value="P:ribosomal small subunit assembly"/>
    <property type="evidence" value="ECO:0007669"/>
    <property type="project" value="TreeGrafter"/>
</dbReference>
<dbReference type="EMBL" id="AP021857">
    <property type="protein sequence ID" value="BBO20546.1"/>
    <property type="molecule type" value="Genomic_DNA"/>
</dbReference>
<keyword evidence="1 3" id="KW-0963">Cytoplasm</keyword>
<dbReference type="InterPro" id="IPR003728">
    <property type="entry name" value="Ribosome_maturation_RimP"/>
</dbReference>
<evidence type="ECO:0000259" key="5">
    <source>
        <dbReference type="Pfam" id="PF17384"/>
    </source>
</evidence>